<feature type="region of interest" description="Disordered" evidence="4">
    <location>
        <begin position="247"/>
        <end position="275"/>
    </location>
</feature>
<dbReference type="PANTHER" id="PTHR44858">
    <property type="entry name" value="TETRATRICOPEPTIDE REPEAT PROTEIN 6"/>
    <property type="match status" value="1"/>
</dbReference>
<dbReference type="Gene3D" id="1.25.40.10">
    <property type="entry name" value="Tetratricopeptide repeat domain"/>
    <property type="match status" value="1"/>
</dbReference>
<gene>
    <name evidence="5" type="ORF">N0F65_005063</name>
</gene>
<reference evidence="5" key="1">
    <citation type="submission" date="2022-11" db="EMBL/GenBank/DDBJ databases">
        <authorList>
            <person name="Morgan W.R."/>
            <person name="Tartar A."/>
        </authorList>
    </citation>
    <scope>NUCLEOTIDE SEQUENCE</scope>
    <source>
        <strain evidence="5">ARSEF 373</strain>
    </source>
</reference>
<dbReference type="SUPFAM" id="SSF48452">
    <property type="entry name" value="TPR-like"/>
    <property type="match status" value="1"/>
</dbReference>
<feature type="compositionally biased region" description="Low complexity" evidence="4">
    <location>
        <begin position="169"/>
        <end position="190"/>
    </location>
</feature>
<protein>
    <submittedName>
        <fullName evidence="5">Uncharacterized protein</fullName>
    </submittedName>
</protein>
<accession>A0AAV2ZE55</accession>
<dbReference type="PANTHER" id="PTHR44858:SF1">
    <property type="entry name" value="UDP-N-ACETYLGLUCOSAMINE--PEPTIDE N-ACETYLGLUCOSAMINYLTRANSFERASE SPINDLY-RELATED"/>
    <property type="match status" value="1"/>
</dbReference>
<keyword evidence="2 3" id="KW-0802">TPR repeat</keyword>
<feature type="repeat" description="TPR" evidence="3">
    <location>
        <begin position="73"/>
        <end position="106"/>
    </location>
</feature>
<feature type="compositionally biased region" description="Low complexity" evidence="4">
    <location>
        <begin position="254"/>
        <end position="275"/>
    </location>
</feature>
<proteinExistence type="predicted"/>
<evidence type="ECO:0000313" key="6">
    <source>
        <dbReference type="Proteomes" id="UP001146120"/>
    </source>
</evidence>
<reference evidence="5" key="2">
    <citation type="journal article" date="2023" name="Microbiol Resour">
        <title>Decontamination and Annotation of the Draft Genome Sequence of the Oomycete Lagenidium giganteum ARSEF 373.</title>
        <authorList>
            <person name="Morgan W.R."/>
            <person name="Tartar A."/>
        </authorList>
    </citation>
    <scope>NUCLEOTIDE SEQUENCE</scope>
    <source>
        <strain evidence="5">ARSEF 373</strain>
    </source>
</reference>
<dbReference type="EMBL" id="DAKRPA010000002">
    <property type="protein sequence ID" value="DBA05213.1"/>
    <property type="molecule type" value="Genomic_DNA"/>
</dbReference>
<dbReference type="InterPro" id="IPR050498">
    <property type="entry name" value="Ycf3"/>
</dbReference>
<dbReference type="AlphaFoldDB" id="A0AAV2ZE55"/>
<sequence length="329" mass="36368">MKPSSARLARRQSSHGNLRDIHQLIDECHETLARDASCLHTRAIRGHACMKAKMWDLAVLDFTEILRVRPDDVHGRFSRGMALFKCGRTEDAHLDFSKVLELNPHHVMARYARAGCYNTEGEFGRAIQDYTIALQHDEKENEHGFRMIEASRLELHETAEKLVHTKMASVRSRTTDVPSTTTTTQAPPRDSSTKPTQKVSLSSAEHDTGESQRRQQIAKSAKKVMKVTVCLEGPVCTSTTAAEAPPALAPIPTLPATRTRTPTPTVVPTRTTTTSSVTARLFPNVTSQSIAEQSSVWVPQSSGESTQSRSPVRISRPVTKVVRKVTVSL</sequence>
<keyword evidence="6" id="KW-1185">Reference proteome</keyword>
<dbReference type="InterPro" id="IPR011990">
    <property type="entry name" value="TPR-like_helical_dom_sf"/>
</dbReference>
<comment type="caution">
    <text evidence="5">The sequence shown here is derived from an EMBL/GenBank/DDBJ whole genome shotgun (WGS) entry which is preliminary data.</text>
</comment>
<evidence type="ECO:0000313" key="5">
    <source>
        <dbReference type="EMBL" id="DBA05213.1"/>
    </source>
</evidence>
<dbReference type="InterPro" id="IPR019734">
    <property type="entry name" value="TPR_rpt"/>
</dbReference>
<organism evidence="5 6">
    <name type="scientific">Lagenidium giganteum</name>
    <dbReference type="NCBI Taxonomy" id="4803"/>
    <lineage>
        <taxon>Eukaryota</taxon>
        <taxon>Sar</taxon>
        <taxon>Stramenopiles</taxon>
        <taxon>Oomycota</taxon>
        <taxon>Peronosporomycetes</taxon>
        <taxon>Pythiales</taxon>
        <taxon>Pythiaceae</taxon>
    </lineage>
</organism>
<name>A0AAV2ZE55_9STRA</name>
<evidence type="ECO:0000256" key="2">
    <source>
        <dbReference type="ARBA" id="ARBA00022803"/>
    </source>
</evidence>
<feature type="compositionally biased region" description="Polar residues" evidence="4">
    <location>
        <begin position="193"/>
        <end position="203"/>
    </location>
</feature>
<dbReference type="PROSITE" id="PS50005">
    <property type="entry name" value="TPR"/>
    <property type="match status" value="1"/>
</dbReference>
<keyword evidence="1" id="KW-0677">Repeat</keyword>
<feature type="region of interest" description="Disordered" evidence="4">
    <location>
        <begin position="166"/>
        <end position="221"/>
    </location>
</feature>
<dbReference type="Proteomes" id="UP001146120">
    <property type="component" value="Unassembled WGS sequence"/>
</dbReference>
<feature type="compositionally biased region" description="Basic and acidic residues" evidence="4">
    <location>
        <begin position="204"/>
        <end position="213"/>
    </location>
</feature>
<evidence type="ECO:0000256" key="4">
    <source>
        <dbReference type="SAM" id="MobiDB-lite"/>
    </source>
</evidence>
<evidence type="ECO:0000256" key="1">
    <source>
        <dbReference type="ARBA" id="ARBA00022737"/>
    </source>
</evidence>
<dbReference type="SMART" id="SM00028">
    <property type="entry name" value="TPR"/>
    <property type="match status" value="3"/>
</dbReference>
<evidence type="ECO:0000256" key="3">
    <source>
        <dbReference type="PROSITE-ProRule" id="PRU00339"/>
    </source>
</evidence>